<dbReference type="Gene3D" id="3.30.70.330">
    <property type="match status" value="1"/>
</dbReference>
<feature type="region of interest" description="Disordered" evidence="18">
    <location>
        <begin position="370"/>
        <end position="420"/>
    </location>
</feature>
<comment type="catalytic activity">
    <reaction evidence="14">
        <text>L-lysyl(4)-[histone H3] + 3 S-adenosyl-L-methionine = N(6),N(6),N(6)-trimethyl-L-lysyl(4)-[histone H3] + 3 S-adenosyl-L-homocysteine + 3 H(+)</text>
        <dbReference type="Rhea" id="RHEA:60260"/>
        <dbReference type="Rhea" id="RHEA-COMP:15537"/>
        <dbReference type="Rhea" id="RHEA-COMP:15547"/>
        <dbReference type="ChEBI" id="CHEBI:15378"/>
        <dbReference type="ChEBI" id="CHEBI:29969"/>
        <dbReference type="ChEBI" id="CHEBI:57856"/>
        <dbReference type="ChEBI" id="CHEBI:59789"/>
        <dbReference type="ChEBI" id="CHEBI:61961"/>
        <dbReference type="EC" id="2.1.1.354"/>
    </reaction>
</comment>
<keyword evidence="6" id="KW-0489">Methyltransferase</keyword>
<dbReference type="PANTHER" id="PTHR45814:SF2">
    <property type="entry name" value="HISTONE-LYSINE N-METHYLTRANSFERASE SETD1"/>
    <property type="match status" value="1"/>
</dbReference>
<feature type="compositionally biased region" description="Acidic residues" evidence="18">
    <location>
        <begin position="706"/>
        <end position="716"/>
    </location>
</feature>
<feature type="compositionally biased region" description="Polar residues" evidence="18">
    <location>
        <begin position="645"/>
        <end position="654"/>
    </location>
</feature>
<sequence length="1266" mass="140506">MSRAAKDKLSFPLRNTSSAPHRKASHNRASAFPLSGGAKPLSKSRGEANPFANDTGSSHRNTPHDDDELQRISPSDVLNTVGSASSLSSNTSSVFSSTIQSHASDATSSNMSALTPLTNAESSPSNGKMLSPRSTKRTYDDMRNGASESPYLAPTADTPGTITPIQTPPENRLQARPGPGVVKGLKITLDPVLDHKVSSKERKTLKPTYREFGAENEPSAPPDPRLAIAGYTTGAYHTRPTKARLRISPYTVKKYPFDKNISIGPGRAKRIVVTGFDPLIAEQRIMSYFGSYGDIEKIVNETDPKTGIFLGICSVIYKDRAATKRGEAAVKASDAAAAAEKKMNGQRLDLKTVKVETDREGAKCRKHVEKALKTRHAEQEKWQKEEMLKRPPPPPPAPIGAPPPNAPKGPSGRGQSMAKAMAPPIGPRAVARPVHDARPPQHALVEIEPILPRLKKQPYLFMAASFVPVLGTTIAHLQKRMKSYTWEAVRCDKTGYYITFEQSRFGEKEAERCFAGCHLHPLFTYQMHFECHSKGNPNYVRSPSPERVAASNRQKDQRKRLREADEADWEAEKIERAERLDVVRAAMEMLLPDLMDTTMRDVKLRIARECIHEYLDPERHAEKRQKMGIADPRDATPRALLPITGNHSPFPSNSRVDKLKAKPFGKNTKIRPDIRGPVNPYDERRKAAAPPRPRAIVPLHRRLQEFVDDDESDDENQTVATRDSDDVESQPVSDIGGATPMQFVDDEGQHTLPKSKKKRAVNDGWGNEDEDDGMDAVSRSLLGHLQGKEPEDMAMRELEQLISTLPHQSKLRRRAAAEIKLRHKAKQDDKLFGIVPDVVVEPIAEVVTEDADMPESTSDPAADVGLKVTTKKKTAPKPKRKTKKQIIEEQEAAKAEAQAEAKAEEEALKALAEEEAPTSAAVEEIEEEPRAEVEWGVSTDTPRRTVEDDPAVVLDVDGWQHLVKDDEDIQFLVNALESQKPAKVTDAKWWVYNQKQIKSLNTGGVHGVTKSAATIQGYYVPNASGCARTEGSKKITQAEKSMYLPHRIRVQKEREEREKEAKNDPAAAAEAAKAAAAIKIATTAVSRSNRVNNRRIVNDINTQKQILGADTDALKFNQLKRRKKLVRFDRSAIHNWGLYAEENIAANDMIIEYVGEKVRQRVADLREINYDRQGVGSSYLFRIDDDTVVDATKKGGIARFINHSCMPSCTAKIIRVEGTKRIVIYAMRDIAKNEELTYDYKFEREIGSTDRIPCLCGSVGCKGFLN</sequence>
<dbReference type="GO" id="GO:0048188">
    <property type="term" value="C:Set1C/COMPASS complex"/>
    <property type="evidence" value="ECO:0007669"/>
    <property type="project" value="InterPro"/>
</dbReference>
<evidence type="ECO:0000256" key="2">
    <source>
        <dbReference type="ARBA" id="ARBA00004286"/>
    </source>
</evidence>
<dbReference type="InterPro" id="IPR012677">
    <property type="entry name" value="Nucleotide-bd_a/b_plait_sf"/>
</dbReference>
<evidence type="ECO:0000256" key="17">
    <source>
        <dbReference type="PROSITE-ProRule" id="PRU00176"/>
    </source>
</evidence>
<keyword evidence="9" id="KW-0156">Chromatin regulator</keyword>
<dbReference type="Pfam" id="PF00856">
    <property type="entry name" value="SET"/>
    <property type="match status" value="1"/>
</dbReference>
<evidence type="ECO:0000256" key="14">
    <source>
        <dbReference type="ARBA" id="ARBA00047571"/>
    </source>
</evidence>
<dbReference type="GO" id="GO:0140999">
    <property type="term" value="F:histone H3K4 trimethyltransferase activity"/>
    <property type="evidence" value="ECO:0007669"/>
    <property type="project" value="UniProtKB-EC"/>
</dbReference>
<dbReference type="GO" id="GO:0032259">
    <property type="term" value="P:methylation"/>
    <property type="evidence" value="ECO:0007669"/>
    <property type="project" value="UniProtKB-KW"/>
</dbReference>
<feature type="compositionally biased region" description="Low complexity" evidence="18">
    <location>
        <begin position="158"/>
        <end position="169"/>
    </location>
</feature>
<evidence type="ECO:0000256" key="7">
    <source>
        <dbReference type="ARBA" id="ARBA00022679"/>
    </source>
</evidence>
<comment type="catalytic activity">
    <reaction evidence="16">
        <text>N(6),N(6)-dimethyl-L-lysyl(4)-[histone H3] + S-adenosyl-L-methionine = N(6),N(6),N(6)-trimethyl-L-lysyl(4)-[histone H3] + S-adenosyl-L-homocysteine + H(+)</text>
        <dbReference type="Rhea" id="RHEA:60272"/>
        <dbReference type="Rhea" id="RHEA-COMP:15537"/>
        <dbReference type="Rhea" id="RHEA-COMP:15540"/>
        <dbReference type="ChEBI" id="CHEBI:15378"/>
        <dbReference type="ChEBI" id="CHEBI:57856"/>
        <dbReference type="ChEBI" id="CHEBI:59789"/>
        <dbReference type="ChEBI" id="CHEBI:61961"/>
        <dbReference type="ChEBI" id="CHEBI:61976"/>
    </reaction>
</comment>
<reference evidence="22 23" key="1">
    <citation type="submission" date="2019-07" db="EMBL/GenBank/DDBJ databases">
        <title>Finished genome of Venturia effusa.</title>
        <authorList>
            <person name="Young C.A."/>
            <person name="Cox M.P."/>
            <person name="Ganley A.R.D."/>
            <person name="David W.J."/>
        </authorList>
    </citation>
    <scope>NUCLEOTIDE SEQUENCE [LARGE SCALE GENOMIC DNA]</scope>
    <source>
        <strain evidence="23">albino</strain>
    </source>
</reference>
<evidence type="ECO:0000256" key="13">
    <source>
        <dbReference type="ARBA" id="ARBA00044515"/>
    </source>
</evidence>
<proteinExistence type="predicted"/>
<dbReference type="OrthoDB" id="308383at2759"/>
<feature type="compositionally biased region" description="Basic and acidic residues" evidence="18">
    <location>
        <begin position="622"/>
        <end position="636"/>
    </location>
</feature>
<feature type="compositionally biased region" description="Low complexity" evidence="18">
    <location>
        <begin position="83"/>
        <end position="101"/>
    </location>
</feature>
<keyword evidence="23" id="KW-1185">Reference proteome</keyword>
<dbReference type="Gene3D" id="2.170.270.10">
    <property type="entry name" value="SET domain"/>
    <property type="match status" value="1"/>
</dbReference>
<feature type="region of interest" description="Disordered" evidence="18">
    <location>
        <begin position="622"/>
        <end position="773"/>
    </location>
</feature>
<evidence type="ECO:0000256" key="12">
    <source>
        <dbReference type="ARBA" id="ARBA00044492"/>
    </source>
</evidence>
<dbReference type="PANTHER" id="PTHR45814">
    <property type="entry name" value="HISTONE-LYSINE N-METHYLTRANSFERASE SETD1"/>
    <property type="match status" value="1"/>
</dbReference>
<feature type="compositionally biased region" description="Polar residues" evidence="18">
    <location>
        <begin position="72"/>
        <end position="82"/>
    </location>
</feature>
<accession>A0A517KVP6</accession>
<dbReference type="Pfam" id="PF11764">
    <property type="entry name" value="N-SET"/>
    <property type="match status" value="1"/>
</dbReference>
<dbReference type="Proteomes" id="UP000316270">
    <property type="component" value="Chromosome 1"/>
</dbReference>
<evidence type="ECO:0000256" key="1">
    <source>
        <dbReference type="ARBA" id="ARBA00004123"/>
    </source>
</evidence>
<dbReference type="InterPro" id="IPR046341">
    <property type="entry name" value="SET_dom_sf"/>
</dbReference>
<evidence type="ECO:0000313" key="23">
    <source>
        <dbReference type="Proteomes" id="UP000316270"/>
    </source>
</evidence>
<feature type="domain" description="RRM" evidence="19">
    <location>
        <begin position="269"/>
        <end position="360"/>
    </location>
</feature>
<evidence type="ECO:0000256" key="4">
    <source>
        <dbReference type="ARBA" id="ARBA00015839"/>
    </source>
</evidence>
<dbReference type="InterPro" id="IPR000504">
    <property type="entry name" value="RRM_dom"/>
</dbReference>
<dbReference type="InterPro" id="IPR044570">
    <property type="entry name" value="Set1-like"/>
</dbReference>
<evidence type="ECO:0000256" key="8">
    <source>
        <dbReference type="ARBA" id="ARBA00022691"/>
    </source>
</evidence>
<evidence type="ECO:0000256" key="5">
    <source>
        <dbReference type="ARBA" id="ARBA00022454"/>
    </source>
</evidence>
<feature type="compositionally biased region" description="Basic and acidic residues" evidence="18">
    <location>
        <begin position="370"/>
        <end position="389"/>
    </location>
</feature>
<dbReference type="GO" id="GO:0003723">
    <property type="term" value="F:RNA binding"/>
    <property type="evidence" value="ECO:0007669"/>
    <property type="project" value="UniProtKB-UniRule"/>
</dbReference>
<evidence type="ECO:0000256" key="15">
    <source>
        <dbReference type="ARBA" id="ARBA00047583"/>
    </source>
</evidence>
<feature type="compositionally biased region" description="Pro residues" evidence="18">
    <location>
        <begin position="390"/>
        <end position="407"/>
    </location>
</feature>
<evidence type="ECO:0000313" key="22">
    <source>
        <dbReference type="EMBL" id="QDS67457.1"/>
    </source>
</evidence>
<dbReference type="EMBL" id="CP042185">
    <property type="protein sequence ID" value="QDS67457.1"/>
    <property type="molecule type" value="Genomic_DNA"/>
</dbReference>
<keyword evidence="5" id="KW-0158">Chromosome</keyword>
<comment type="catalytic activity">
    <reaction evidence="15">
        <text>N(6)-methyl-L-lysyl(4)-[histone H3] + S-adenosyl-L-methionine = N(6),N(6)-dimethyl-L-lysyl(4)-[histone H3] + S-adenosyl-L-homocysteine + H(+)</text>
        <dbReference type="Rhea" id="RHEA:60268"/>
        <dbReference type="Rhea" id="RHEA-COMP:15540"/>
        <dbReference type="Rhea" id="RHEA-COMP:15543"/>
        <dbReference type="ChEBI" id="CHEBI:15378"/>
        <dbReference type="ChEBI" id="CHEBI:57856"/>
        <dbReference type="ChEBI" id="CHEBI:59789"/>
        <dbReference type="ChEBI" id="CHEBI:61929"/>
        <dbReference type="ChEBI" id="CHEBI:61976"/>
    </reaction>
</comment>
<feature type="domain" description="Post-SET" evidence="21">
    <location>
        <begin position="1250"/>
        <end position="1266"/>
    </location>
</feature>
<dbReference type="SMART" id="SM00508">
    <property type="entry name" value="PostSET"/>
    <property type="match status" value="1"/>
</dbReference>
<dbReference type="PROSITE" id="PS51572">
    <property type="entry name" value="SAM_MT43_1"/>
    <property type="match status" value="1"/>
</dbReference>
<keyword evidence="8" id="KW-0949">S-adenosyl-L-methionine</keyword>
<keyword evidence="7" id="KW-0808">Transferase</keyword>
<evidence type="ECO:0000259" key="20">
    <source>
        <dbReference type="PROSITE" id="PS50280"/>
    </source>
</evidence>
<dbReference type="InterPro" id="IPR035979">
    <property type="entry name" value="RBD_domain_sf"/>
</dbReference>
<keyword evidence="10" id="KW-0539">Nucleus</keyword>
<dbReference type="SUPFAM" id="SSF54928">
    <property type="entry name" value="RNA-binding domain, RBD"/>
    <property type="match status" value="1"/>
</dbReference>
<dbReference type="InterPro" id="IPR003616">
    <property type="entry name" value="Post-SET_dom"/>
</dbReference>
<evidence type="ECO:0000256" key="16">
    <source>
        <dbReference type="ARBA" id="ARBA00049129"/>
    </source>
</evidence>
<feature type="region of interest" description="Disordered" evidence="18">
    <location>
        <begin position="1"/>
        <end position="177"/>
    </location>
</feature>
<dbReference type="PROSITE" id="PS50102">
    <property type="entry name" value="RRM"/>
    <property type="match status" value="1"/>
</dbReference>
<dbReference type="AlphaFoldDB" id="A0A517KVP6"/>
<comment type="function">
    <text evidence="12">Catalytic component of the COMPASS (Set1C) complex that specifically mono-, di- and trimethylates histone H3 to form H3K4me1/2/3. Binds RNAs which might negatively affect its histone methyltransferase activity. COMPASS recognizes ubiquitinated H2B on one face of the nucleosome which stimulates the methylation of H3 on the opposing face.</text>
</comment>
<evidence type="ECO:0000259" key="21">
    <source>
        <dbReference type="PROSITE" id="PS50868"/>
    </source>
</evidence>
<dbReference type="PROSITE" id="PS50280">
    <property type="entry name" value="SET"/>
    <property type="match status" value="1"/>
</dbReference>
<evidence type="ECO:0000256" key="3">
    <source>
        <dbReference type="ARBA" id="ARBA00012182"/>
    </source>
</evidence>
<dbReference type="PROSITE" id="PS50868">
    <property type="entry name" value="POST_SET"/>
    <property type="match status" value="1"/>
</dbReference>
<protein>
    <recommendedName>
        <fullName evidence="4">Histone-lysine N-methyltransferase, H3 lysine-4 specific</fullName>
        <ecNumber evidence="3">2.1.1.354</ecNumber>
    </recommendedName>
    <alternativeName>
        <fullName evidence="11">SET domain-containing protein 1</fullName>
    </alternativeName>
</protein>
<feature type="compositionally biased region" description="Polar residues" evidence="18">
    <location>
        <begin position="102"/>
        <end position="128"/>
    </location>
</feature>
<feature type="domain" description="SET" evidence="20">
    <location>
        <begin position="1124"/>
        <end position="1241"/>
    </location>
</feature>
<dbReference type="Pfam" id="PF11767">
    <property type="entry name" value="SET_assoc"/>
    <property type="match status" value="1"/>
</dbReference>
<evidence type="ECO:0000259" key="19">
    <source>
        <dbReference type="PROSITE" id="PS50102"/>
    </source>
</evidence>
<dbReference type="EC" id="2.1.1.354" evidence="3"/>
<evidence type="ECO:0000256" key="18">
    <source>
        <dbReference type="SAM" id="MobiDB-lite"/>
    </source>
</evidence>
<dbReference type="STRING" id="50376.A0A517KVP6"/>
<keyword evidence="17" id="KW-0694">RNA-binding</keyword>
<evidence type="ECO:0000256" key="10">
    <source>
        <dbReference type="ARBA" id="ARBA00023242"/>
    </source>
</evidence>
<dbReference type="GO" id="GO:0005694">
    <property type="term" value="C:chromosome"/>
    <property type="evidence" value="ECO:0007669"/>
    <property type="project" value="UniProtKB-SubCell"/>
</dbReference>
<dbReference type="SUPFAM" id="SSF82199">
    <property type="entry name" value="SET domain"/>
    <property type="match status" value="1"/>
</dbReference>
<dbReference type="SMART" id="SM00360">
    <property type="entry name" value="RRM"/>
    <property type="match status" value="1"/>
</dbReference>
<feature type="region of interest" description="Disordered" evidence="18">
    <location>
        <begin position="913"/>
        <end position="935"/>
    </location>
</feature>
<comment type="subcellular location">
    <subcellularLocation>
        <location evidence="2">Chromosome</location>
    </subcellularLocation>
    <subcellularLocation>
        <location evidence="1">Nucleus</location>
    </subcellularLocation>
</comment>
<dbReference type="SMART" id="SM01291">
    <property type="entry name" value="N-SET"/>
    <property type="match status" value="1"/>
</dbReference>
<dbReference type="SMART" id="SM00317">
    <property type="entry name" value="SET"/>
    <property type="match status" value="1"/>
</dbReference>
<dbReference type="InterPro" id="IPR001214">
    <property type="entry name" value="SET_dom"/>
</dbReference>
<evidence type="ECO:0000256" key="9">
    <source>
        <dbReference type="ARBA" id="ARBA00022853"/>
    </source>
</evidence>
<dbReference type="InterPro" id="IPR024636">
    <property type="entry name" value="SET_assoc"/>
</dbReference>
<feature type="region of interest" description="Disordered" evidence="18">
    <location>
        <begin position="538"/>
        <end position="564"/>
    </location>
</feature>
<organism evidence="22 23">
    <name type="scientific">Venturia effusa</name>
    <dbReference type="NCBI Taxonomy" id="50376"/>
    <lineage>
        <taxon>Eukaryota</taxon>
        <taxon>Fungi</taxon>
        <taxon>Dikarya</taxon>
        <taxon>Ascomycota</taxon>
        <taxon>Pezizomycotina</taxon>
        <taxon>Dothideomycetes</taxon>
        <taxon>Pleosporomycetidae</taxon>
        <taxon>Venturiales</taxon>
        <taxon>Venturiaceae</taxon>
        <taxon>Venturia</taxon>
    </lineage>
</organism>
<gene>
    <name evidence="22" type="ORF">FKW77_000653</name>
</gene>
<name>A0A517KVP6_9PEZI</name>
<dbReference type="InterPro" id="IPR024657">
    <property type="entry name" value="COMPASS_Set1_N-SET"/>
</dbReference>
<evidence type="ECO:0000256" key="11">
    <source>
        <dbReference type="ARBA" id="ARBA00030093"/>
    </source>
</evidence>
<comment type="subunit">
    <text evidence="13">Component of the Set1C/COMPASS complex.</text>
</comment>
<evidence type="ECO:0000256" key="6">
    <source>
        <dbReference type="ARBA" id="ARBA00022603"/>
    </source>
</evidence>
<dbReference type="InterPro" id="IPR017111">
    <property type="entry name" value="Set1_fungi"/>
</dbReference>